<organism evidence="2 3">
    <name type="scientific">Rangifer tarandus platyrhynchus</name>
    <name type="common">Svalbard reindeer</name>
    <dbReference type="NCBI Taxonomy" id="3082113"/>
    <lineage>
        <taxon>Eukaryota</taxon>
        <taxon>Metazoa</taxon>
        <taxon>Chordata</taxon>
        <taxon>Craniata</taxon>
        <taxon>Vertebrata</taxon>
        <taxon>Euteleostomi</taxon>
        <taxon>Mammalia</taxon>
        <taxon>Eutheria</taxon>
        <taxon>Laurasiatheria</taxon>
        <taxon>Artiodactyla</taxon>
        <taxon>Ruminantia</taxon>
        <taxon>Pecora</taxon>
        <taxon>Cervidae</taxon>
        <taxon>Odocoileinae</taxon>
        <taxon>Rangifer</taxon>
    </lineage>
</organism>
<accession>A0ABN9A4Y4</accession>
<reference evidence="2" key="1">
    <citation type="submission" date="2023-04" db="EMBL/GenBank/DDBJ databases">
        <authorList>
            <consortium name="ELIXIR-Norway"/>
        </authorList>
    </citation>
    <scope>NUCLEOTIDE SEQUENCE [LARGE SCALE GENOMIC DNA]</scope>
</reference>
<evidence type="ECO:0000256" key="1">
    <source>
        <dbReference type="SAM" id="MobiDB-lite"/>
    </source>
</evidence>
<feature type="region of interest" description="Disordered" evidence="1">
    <location>
        <begin position="18"/>
        <end position="53"/>
    </location>
</feature>
<keyword evidence="3" id="KW-1185">Reference proteome</keyword>
<name>A0ABN9A4Y4_RANTA</name>
<evidence type="ECO:0000313" key="2">
    <source>
        <dbReference type="EMBL" id="CAI9179446.1"/>
    </source>
</evidence>
<feature type="compositionally biased region" description="Low complexity" evidence="1">
    <location>
        <begin position="171"/>
        <end position="192"/>
    </location>
</feature>
<evidence type="ECO:0000313" key="3">
    <source>
        <dbReference type="Proteomes" id="UP001176941"/>
    </source>
</evidence>
<dbReference type="Proteomes" id="UP001176941">
    <property type="component" value="Chromosome 9"/>
</dbReference>
<dbReference type="EMBL" id="OX459945">
    <property type="protein sequence ID" value="CAI9179446.1"/>
    <property type="molecule type" value="Genomic_DNA"/>
</dbReference>
<proteinExistence type="predicted"/>
<feature type="region of interest" description="Disordered" evidence="1">
    <location>
        <begin position="98"/>
        <end position="205"/>
    </location>
</feature>
<protein>
    <submittedName>
        <fullName evidence="2">Uncharacterized protein</fullName>
    </submittedName>
</protein>
<feature type="compositionally biased region" description="Basic and acidic residues" evidence="1">
    <location>
        <begin position="160"/>
        <end position="170"/>
    </location>
</feature>
<gene>
    <name evidence="2" type="ORF">MRATA1EN1_LOCUS28408</name>
</gene>
<sequence length="224" mass="23802">MENKILVWKEEWPIQPRAPAKLNRGGGWVETGRGRSGGVRVERSPAPRSGPGFACHPLARSAAENSIITAGESGDWERKIRDPATLGSACAPAALHPKHTHIFPPDLESHPKPPQVQVRDSALPPPRPPDPLSSAALPGCFPASPPVRVQSPTPGAAACSRERASERAIERASQPASLRAAAATQLRPCGRQGARRAGTRAQGMPSARFRGRRGLLLLGVTYSN</sequence>
<feature type="compositionally biased region" description="Gly residues" evidence="1">
    <location>
        <begin position="24"/>
        <end position="37"/>
    </location>
</feature>